<accession>A0A396SCB2</accession>
<dbReference type="EMBL" id="QWEI01000002">
    <property type="protein sequence ID" value="RHW38723.1"/>
    <property type="molecule type" value="Genomic_DNA"/>
</dbReference>
<evidence type="ECO:0000313" key="1">
    <source>
        <dbReference type="EMBL" id="RHW38723.1"/>
    </source>
</evidence>
<dbReference type="OrthoDB" id="2156961at2"/>
<reference evidence="1 2" key="1">
    <citation type="submission" date="2018-08" db="EMBL/GenBank/DDBJ databases">
        <title>Lysinibacillus sp. YLB-03 draft genome sequence.</title>
        <authorList>
            <person name="Yu L."/>
        </authorList>
    </citation>
    <scope>NUCLEOTIDE SEQUENCE [LARGE SCALE GENOMIC DNA]</scope>
    <source>
        <strain evidence="1 2">YLB-03</strain>
    </source>
</reference>
<name>A0A396SCB2_9BACL</name>
<gene>
    <name evidence="1" type="ORF">D1B33_07570</name>
</gene>
<evidence type="ECO:0000313" key="2">
    <source>
        <dbReference type="Proteomes" id="UP000265692"/>
    </source>
</evidence>
<keyword evidence="2" id="KW-1185">Reference proteome</keyword>
<organism evidence="1 2">
    <name type="scientific">Ureibacillus yapensis</name>
    <dbReference type="NCBI Taxonomy" id="2304605"/>
    <lineage>
        <taxon>Bacteria</taxon>
        <taxon>Bacillati</taxon>
        <taxon>Bacillota</taxon>
        <taxon>Bacilli</taxon>
        <taxon>Bacillales</taxon>
        <taxon>Caryophanaceae</taxon>
        <taxon>Ureibacillus</taxon>
    </lineage>
</organism>
<sequence length="63" mass="7393">MSTLEKNKIYAAYRGEEYLTDGTKEELAQYLGVKRTTIQFYMTPSWLKRTSERALRIVALDDE</sequence>
<dbReference type="RefSeq" id="WP_118875754.1">
    <property type="nucleotide sequence ID" value="NZ_QWEI01000002.1"/>
</dbReference>
<protein>
    <submittedName>
        <fullName evidence="1">Uncharacterized protein</fullName>
    </submittedName>
</protein>
<dbReference type="Proteomes" id="UP000265692">
    <property type="component" value="Unassembled WGS sequence"/>
</dbReference>
<dbReference type="AlphaFoldDB" id="A0A396SCB2"/>
<comment type="caution">
    <text evidence="1">The sequence shown here is derived from an EMBL/GenBank/DDBJ whole genome shotgun (WGS) entry which is preliminary data.</text>
</comment>
<proteinExistence type="predicted"/>